<feature type="compositionally biased region" description="Low complexity" evidence="1">
    <location>
        <begin position="63"/>
        <end position="76"/>
    </location>
</feature>
<protein>
    <submittedName>
        <fullName evidence="2">Uncharacterized protein</fullName>
    </submittedName>
</protein>
<sequence length="346" mass="38673">MRSDFSNMFENQQCANTSRRIVTAFRRMSSGLTGSQEESTRSNDNSIRRPRFSRGERHGPDPCSSQCVSSSQGSFTSEKEQTTAAFVDRDSGVVFSHLYKANGERITVQEFQRKTEGELAPTLRLVIPSSPSTTPAYEEKEEENSGFDLPCFALTIPSPSSPRSPVIPPSPMEPFTRVSYITAAACAPSTMRVPYLPQFCPHTIRPHVSPRSCQVCTLQLLACDIWWYSRCETRLCAPLLLPATLTPTTRAIYYALELPLGNLDQSCIDWDVVEVILFMRRGATAPAANASPRSCKGHHPVVQSVRVSSRIRMLLRRARHIMSAPTRVPMIPTPNMAPRRRAIVRR</sequence>
<name>A0AAD4M164_9AGAM</name>
<evidence type="ECO:0000256" key="1">
    <source>
        <dbReference type="SAM" id="MobiDB-lite"/>
    </source>
</evidence>
<accession>A0AAD4M164</accession>
<keyword evidence="3" id="KW-1185">Reference proteome</keyword>
<reference evidence="2" key="1">
    <citation type="journal article" date="2022" name="New Phytol.">
        <title>Evolutionary transition to the ectomycorrhizal habit in the genomes of a hyperdiverse lineage of mushroom-forming fungi.</title>
        <authorList>
            <person name="Looney B."/>
            <person name="Miyauchi S."/>
            <person name="Morin E."/>
            <person name="Drula E."/>
            <person name="Courty P.E."/>
            <person name="Kohler A."/>
            <person name="Kuo A."/>
            <person name="LaButti K."/>
            <person name="Pangilinan J."/>
            <person name="Lipzen A."/>
            <person name="Riley R."/>
            <person name="Andreopoulos W."/>
            <person name="He G."/>
            <person name="Johnson J."/>
            <person name="Nolan M."/>
            <person name="Tritt A."/>
            <person name="Barry K.W."/>
            <person name="Grigoriev I.V."/>
            <person name="Nagy L.G."/>
            <person name="Hibbett D."/>
            <person name="Henrissat B."/>
            <person name="Matheny P.B."/>
            <person name="Labbe J."/>
            <person name="Martin F.M."/>
        </authorList>
    </citation>
    <scope>NUCLEOTIDE SEQUENCE</scope>
    <source>
        <strain evidence="2">BPL690</strain>
    </source>
</reference>
<dbReference type="EMBL" id="WTXG01000035">
    <property type="protein sequence ID" value="KAI0297552.1"/>
    <property type="molecule type" value="Genomic_DNA"/>
</dbReference>
<evidence type="ECO:0000313" key="3">
    <source>
        <dbReference type="Proteomes" id="UP001203297"/>
    </source>
</evidence>
<comment type="caution">
    <text evidence="2">The sequence shown here is derived from an EMBL/GenBank/DDBJ whole genome shotgun (WGS) entry which is preliminary data.</text>
</comment>
<dbReference type="Proteomes" id="UP001203297">
    <property type="component" value="Unassembled WGS sequence"/>
</dbReference>
<feature type="compositionally biased region" description="Polar residues" evidence="1">
    <location>
        <begin position="30"/>
        <end position="45"/>
    </location>
</feature>
<organism evidence="2 3">
    <name type="scientific">Multifurca ochricompacta</name>
    <dbReference type="NCBI Taxonomy" id="376703"/>
    <lineage>
        <taxon>Eukaryota</taxon>
        <taxon>Fungi</taxon>
        <taxon>Dikarya</taxon>
        <taxon>Basidiomycota</taxon>
        <taxon>Agaricomycotina</taxon>
        <taxon>Agaricomycetes</taxon>
        <taxon>Russulales</taxon>
        <taxon>Russulaceae</taxon>
        <taxon>Multifurca</taxon>
    </lineage>
</organism>
<evidence type="ECO:0000313" key="2">
    <source>
        <dbReference type="EMBL" id="KAI0297552.1"/>
    </source>
</evidence>
<proteinExistence type="predicted"/>
<gene>
    <name evidence="2" type="ORF">B0F90DRAFT_1738050</name>
</gene>
<dbReference type="AlphaFoldDB" id="A0AAD4M164"/>
<feature type="region of interest" description="Disordered" evidence="1">
    <location>
        <begin position="28"/>
        <end position="83"/>
    </location>
</feature>